<feature type="compositionally biased region" description="Basic and acidic residues" evidence="1">
    <location>
        <begin position="1"/>
        <end position="29"/>
    </location>
</feature>
<dbReference type="AlphaFoldDB" id="A0A2Z6P9T7"/>
<accession>A0A2Z6P9T7</accession>
<organism evidence="2 3">
    <name type="scientific">Trifolium subterraneum</name>
    <name type="common">Subterranean clover</name>
    <dbReference type="NCBI Taxonomy" id="3900"/>
    <lineage>
        <taxon>Eukaryota</taxon>
        <taxon>Viridiplantae</taxon>
        <taxon>Streptophyta</taxon>
        <taxon>Embryophyta</taxon>
        <taxon>Tracheophyta</taxon>
        <taxon>Spermatophyta</taxon>
        <taxon>Magnoliopsida</taxon>
        <taxon>eudicotyledons</taxon>
        <taxon>Gunneridae</taxon>
        <taxon>Pentapetalae</taxon>
        <taxon>rosids</taxon>
        <taxon>fabids</taxon>
        <taxon>Fabales</taxon>
        <taxon>Fabaceae</taxon>
        <taxon>Papilionoideae</taxon>
        <taxon>50 kb inversion clade</taxon>
        <taxon>NPAAA clade</taxon>
        <taxon>Hologalegina</taxon>
        <taxon>IRL clade</taxon>
        <taxon>Trifolieae</taxon>
        <taxon>Trifolium</taxon>
    </lineage>
</organism>
<evidence type="ECO:0000256" key="1">
    <source>
        <dbReference type="SAM" id="MobiDB-lite"/>
    </source>
</evidence>
<dbReference type="EMBL" id="DF973767">
    <property type="protein sequence ID" value="GAU39567.1"/>
    <property type="molecule type" value="Genomic_DNA"/>
</dbReference>
<reference evidence="3" key="1">
    <citation type="journal article" date="2017" name="Front. Plant Sci.">
        <title>Climate Clever Clovers: New Paradigm to Reduce the Environmental Footprint of Ruminants by Breeding Low Methanogenic Forages Utilizing Haplotype Variation.</title>
        <authorList>
            <person name="Kaur P."/>
            <person name="Appels R."/>
            <person name="Bayer P.E."/>
            <person name="Keeble-Gagnere G."/>
            <person name="Wang J."/>
            <person name="Hirakawa H."/>
            <person name="Shirasawa K."/>
            <person name="Vercoe P."/>
            <person name="Stefanova K."/>
            <person name="Durmic Z."/>
            <person name="Nichols P."/>
            <person name="Revell C."/>
            <person name="Isobe S.N."/>
            <person name="Edwards D."/>
            <person name="Erskine W."/>
        </authorList>
    </citation>
    <scope>NUCLEOTIDE SEQUENCE [LARGE SCALE GENOMIC DNA]</scope>
    <source>
        <strain evidence="3">cv. Daliak</strain>
    </source>
</reference>
<gene>
    <name evidence="2" type="ORF">TSUD_38200</name>
</gene>
<name>A0A2Z6P9T7_TRISU</name>
<dbReference type="Proteomes" id="UP000242715">
    <property type="component" value="Unassembled WGS sequence"/>
</dbReference>
<sequence>MVNRSEKNTIREEQTRSEKKVDSGGDSKCNRRRRFVGSGARLWCAAAPRRRVVAARWLFTRKKKERVFQFVRSDFD</sequence>
<keyword evidence="3" id="KW-1185">Reference proteome</keyword>
<protein>
    <submittedName>
        <fullName evidence="2">Uncharacterized protein</fullName>
    </submittedName>
</protein>
<feature type="region of interest" description="Disordered" evidence="1">
    <location>
        <begin position="1"/>
        <end position="30"/>
    </location>
</feature>
<evidence type="ECO:0000313" key="2">
    <source>
        <dbReference type="EMBL" id="GAU39567.1"/>
    </source>
</evidence>
<proteinExistence type="predicted"/>
<evidence type="ECO:0000313" key="3">
    <source>
        <dbReference type="Proteomes" id="UP000242715"/>
    </source>
</evidence>